<dbReference type="Proteomes" id="UP000783686">
    <property type="component" value="Unassembled WGS sequence"/>
</dbReference>
<dbReference type="OrthoDB" id="10388309at2759"/>
<dbReference type="EMBL" id="CAJFDH010000006">
    <property type="protein sequence ID" value="CAD5229366.1"/>
    <property type="molecule type" value="Genomic_DNA"/>
</dbReference>
<organism evidence="2 3">
    <name type="scientific">Bursaphelenchus okinawaensis</name>
    <dbReference type="NCBI Taxonomy" id="465554"/>
    <lineage>
        <taxon>Eukaryota</taxon>
        <taxon>Metazoa</taxon>
        <taxon>Ecdysozoa</taxon>
        <taxon>Nematoda</taxon>
        <taxon>Chromadorea</taxon>
        <taxon>Rhabditida</taxon>
        <taxon>Tylenchina</taxon>
        <taxon>Tylenchomorpha</taxon>
        <taxon>Aphelenchoidea</taxon>
        <taxon>Aphelenchoididae</taxon>
        <taxon>Bursaphelenchus</taxon>
    </lineage>
</organism>
<accession>A0A811LNN7</accession>
<proteinExistence type="predicted"/>
<reference evidence="2" key="1">
    <citation type="submission" date="2020-09" db="EMBL/GenBank/DDBJ databases">
        <authorList>
            <person name="Kikuchi T."/>
        </authorList>
    </citation>
    <scope>NUCLEOTIDE SEQUENCE</scope>
    <source>
        <strain evidence="2">SH1</strain>
    </source>
</reference>
<name>A0A811LNN7_9BILA</name>
<dbReference type="Proteomes" id="UP000614601">
    <property type="component" value="Unassembled WGS sequence"/>
</dbReference>
<evidence type="ECO:0000313" key="2">
    <source>
        <dbReference type="EMBL" id="CAD5229366.1"/>
    </source>
</evidence>
<sequence length="78" mass="8672">MSRPLLFMLIVVMSLIAFINSAPVDMQDQLRPAMAKKSIYGLYQYIPKASGVKTKKFSSEPETLIGELPDGSYVILGY</sequence>
<feature type="signal peptide" evidence="1">
    <location>
        <begin position="1"/>
        <end position="21"/>
    </location>
</feature>
<gene>
    <name evidence="2" type="ORF">BOKJ2_LOCUS13425</name>
</gene>
<evidence type="ECO:0000256" key="1">
    <source>
        <dbReference type="SAM" id="SignalP"/>
    </source>
</evidence>
<keyword evidence="3" id="KW-1185">Reference proteome</keyword>
<keyword evidence="1" id="KW-0732">Signal</keyword>
<dbReference type="EMBL" id="CAJFCW020000006">
    <property type="protein sequence ID" value="CAG9126491.1"/>
    <property type="molecule type" value="Genomic_DNA"/>
</dbReference>
<comment type="caution">
    <text evidence="2">The sequence shown here is derived from an EMBL/GenBank/DDBJ whole genome shotgun (WGS) entry which is preliminary data.</text>
</comment>
<protein>
    <submittedName>
        <fullName evidence="2">Uncharacterized protein</fullName>
    </submittedName>
</protein>
<feature type="chain" id="PRO_5036221437" evidence="1">
    <location>
        <begin position="22"/>
        <end position="78"/>
    </location>
</feature>
<evidence type="ECO:0000313" key="3">
    <source>
        <dbReference type="Proteomes" id="UP000614601"/>
    </source>
</evidence>
<dbReference type="AlphaFoldDB" id="A0A811LNN7"/>